<dbReference type="PANTHER" id="PTHR23508">
    <property type="entry name" value="CARBOXYLIC ACID TRANSPORTER PROTEIN HOMOLOG"/>
    <property type="match status" value="1"/>
</dbReference>
<feature type="transmembrane region" description="Helical" evidence="5">
    <location>
        <begin position="369"/>
        <end position="388"/>
    </location>
</feature>
<gene>
    <name evidence="7" type="ORF">BK665_18120</name>
</gene>
<feature type="transmembrane region" description="Helical" evidence="5">
    <location>
        <begin position="306"/>
        <end position="328"/>
    </location>
</feature>
<dbReference type="AlphaFoldDB" id="A0A423KGR4"/>
<evidence type="ECO:0000313" key="8">
    <source>
        <dbReference type="Proteomes" id="UP000283627"/>
    </source>
</evidence>
<dbReference type="SUPFAM" id="SSF103473">
    <property type="entry name" value="MFS general substrate transporter"/>
    <property type="match status" value="1"/>
</dbReference>
<feature type="transmembrane region" description="Helical" evidence="5">
    <location>
        <begin position="7"/>
        <end position="29"/>
    </location>
</feature>
<evidence type="ECO:0000256" key="3">
    <source>
        <dbReference type="ARBA" id="ARBA00022989"/>
    </source>
</evidence>
<dbReference type="Proteomes" id="UP000283627">
    <property type="component" value="Unassembled WGS sequence"/>
</dbReference>
<dbReference type="GO" id="GO:0005886">
    <property type="term" value="C:plasma membrane"/>
    <property type="evidence" value="ECO:0007669"/>
    <property type="project" value="TreeGrafter"/>
</dbReference>
<accession>A0A423KGR4</accession>
<feature type="transmembrane region" description="Helical" evidence="5">
    <location>
        <begin position="71"/>
        <end position="90"/>
    </location>
</feature>
<evidence type="ECO:0000256" key="1">
    <source>
        <dbReference type="ARBA" id="ARBA00004141"/>
    </source>
</evidence>
<keyword evidence="3 5" id="KW-1133">Transmembrane helix</keyword>
<dbReference type="GO" id="GO:0046943">
    <property type="term" value="F:carboxylic acid transmembrane transporter activity"/>
    <property type="evidence" value="ECO:0007669"/>
    <property type="project" value="TreeGrafter"/>
</dbReference>
<dbReference type="Pfam" id="PF07690">
    <property type="entry name" value="MFS_1"/>
    <property type="match status" value="1"/>
</dbReference>
<comment type="subcellular location">
    <subcellularLocation>
        <location evidence="1">Membrane</location>
        <topology evidence="1">Multi-pass membrane protein</topology>
    </subcellularLocation>
</comment>
<name>A0A423KGR4_9PSED</name>
<feature type="transmembrane region" description="Helical" evidence="5">
    <location>
        <begin position="155"/>
        <end position="177"/>
    </location>
</feature>
<reference evidence="7 8" key="1">
    <citation type="submission" date="2016-10" db="EMBL/GenBank/DDBJ databases">
        <title>Comparative genome analysis of multiple Pseudomonas spp. focuses on biocontrol and plant growth promoting traits.</title>
        <authorList>
            <person name="Tao X.-Y."/>
            <person name="Taylor C.G."/>
        </authorList>
    </citation>
    <scope>NUCLEOTIDE SEQUENCE [LARGE SCALE GENOMIC DNA]</scope>
    <source>
        <strain evidence="7 8">39A2</strain>
    </source>
</reference>
<dbReference type="InterPro" id="IPR020846">
    <property type="entry name" value="MFS_dom"/>
</dbReference>
<evidence type="ECO:0000256" key="2">
    <source>
        <dbReference type="ARBA" id="ARBA00022692"/>
    </source>
</evidence>
<feature type="transmembrane region" description="Helical" evidence="5">
    <location>
        <begin position="212"/>
        <end position="232"/>
    </location>
</feature>
<organism evidence="7 8">
    <name type="scientific">Pseudomonas frederiksbergensis</name>
    <dbReference type="NCBI Taxonomy" id="104087"/>
    <lineage>
        <taxon>Bacteria</taxon>
        <taxon>Pseudomonadati</taxon>
        <taxon>Pseudomonadota</taxon>
        <taxon>Gammaproteobacteria</taxon>
        <taxon>Pseudomonadales</taxon>
        <taxon>Pseudomonadaceae</taxon>
        <taxon>Pseudomonas</taxon>
    </lineage>
</organism>
<proteinExistence type="predicted"/>
<dbReference type="EMBL" id="MOBP01000012">
    <property type="protein sequence ID" value="RON51968.1"/>
    <property type="molecule type" value="Genomic_DNA"/>
</dbReference>
<evidence type="ECO:0000256" key="5">
    <source>
        <dbReference type="SAM" id="Phobius"/>
    </source>
</evidence>
<dbReference type="InterPro" id="IPR036259">
    <property type="entry name" value="MFS_trans_sf"/>
</dbReference>
<protein>
    <submittedName>
        <fullName evidence="7">MFS transporter</fullName>
    </submittedName>
</protein>
<feature type="transmembrane region" description="Helical" evidence="5">
    <location>
        <begin position="282"/>
        <end position="300"/>
    </location>
</feature>
<dbReference type="PROSITE" id="PS50850">
    <property type="entry name" value="MFS"/>
    <property type="match status" value="1"/>
</dbReference>
<evidence type="ECO:0000313" key="7">
    <source>
        <dbReference type="EMBL" id="RON51968.1"/>
    </source>
</evidence>
<feature type="transmembrane region" description="Helical" evidence="5">
    <location>
        <begin position="340"/>
        <end position="363"/>
    </location>
</feature>
<feature type="transmembrane region" description="Helical" evidence="5">
    <location>
        <begin position="129"/>
        <end position="149"/>
    </location>
</feature>
<evidence type="ECO:0000259" key="6">
    <source>
        <dbReference type="PROSITE" id="PS50850"/>
    </source>
</evidence>
<feature type="transmembrane region" description="Helical" evidence="5">
    <location>
        <begin position="41"/>
        <end position="59"/>
    </location>
</feature>
<dbReference type="InterPro" id="IPR011701">
    <property type="entry name" value="MFS"/>
</dbReference>
<keyword evidence="2 5" id="KW-0812">Transmembrane</keyword>
<feature type="transmembrane region" description="Helical" evidence="5">
    <location>
        <begin position="252"/>
        <end position="270"/>
    </location>
</feature>
<feature type="domain" description="Major facilitator superfamily (MFS) profile" evidence="6">
    <location>
        <begin position="5"/>
        <end position="393"/>
    </location>
</feature>
<keyword evidence="4 5" id="KW-0472">Membrane</keyword>
<dbReference type="Gene3D" id="1.20.1250.20">
    <property type="entry name" value="MFS general substrate transporter like domains"/>
    <property type="match status" value="1"/>
</dbReference>
<comment type="caution">
    <text evidence="7">The sequence shown here is derived from an EMBL/GenBank/DDBJ whole genome shotgun (WGS) entry which is preliminary data.</text>
</comment>
<feature type="transmembrane region" description="Helical" evidence="5">
    <location>
        <begin position="96"/>
        <end position="117"/>
    </location>
</feature>
<sequence length="411" mass="43935">MKWRVLIGCFLSYMFDALDILVLIISLPAIKETMQISTTEAGFMVTATLLGIGVSSLVMGGLADTLGRRKALLLSLATFGVLTIAIAGVTDWKQLLVLRFLAGLGLGGVWGTVAAQVNEAWPPHQRARATAFVLSSFSIGSGLAAVLAACLLKTYGWRVLFVISGALVVIPIIYVWLRVPESTVWLAERKVSRDLLAPRNSVTIKSLFAADLLRKTLLGTTASALALTAYWGAMTWLPTILVQEHGLEPSTMAGFIAVMNVGTFIGYNLFGWLADRIGKRRMIIISLIGCGLMLPIYTFATDKTALLLLGPAFAFFIAFVGLFGSYFAELYPTHLRASGAGFCFNVGRGISAFAPLLLGSVAVSVGFSISIGFCGALFLLAAAVISLLPQDVDLHWAYQNPKGVSPTSESI</sequence>
<dbReference type="PANTHER" id="PTHR23508:SF10">
    <property type="entry name" value="CARBOXYLIC ACID TRANSPORTER PROTEIN HOMOLOG"/>
    <property type="match status" value="1"/>
</dbReference>
<evidence type="ECO:0000256" key="4">
    <source>
        <dbReference type="ARBA" id="ARBA00023136"/>
    </source>
</evidence>